<evidence type="ECO:0000313" key="2">
    <source>
        <dbReference type="Proteomes" id="UP000652761"/>
    </source>
</evidence>
<dbReference type="GO" id="GO:0009570">
    <property type="term" value="C:chloroplast stroma"/>
    <property type="evidence" value="ECO:0007669"/>
    <property type="project" value="TreeGrafter"/>
</dbReference>
<dbReference type="GO" id="GO:0005504">
    <property type="term" value="F:fatty acid binding"/>
    <property type="evidence" value="ECO:0007669"/>
    <property type="project" value="TreeGrafter"/>
</dbReference>
<proteinExistence type="predicted"/>
<dbReference type="GO" id="GO:0006631">
    <property type="term" value="P:fatty acid metabolic process"/>
    <property type="evidence" value="ECO:0007669"/>
    <property type="project" value="TreeGrafter"/>
</dbReference>
<dbReference type="EMBL" id="NMUH01016039">
    <property type="protein sequence ID" value="MQM23377.1"/>
    <property type="molecule type" value="Genomic_DNA"/>
</dbReference>
<name>A0A843XXD1_COLES</name>
<keyword evidence="2" id="KW-1185">Reference proteome</keyword>
<reference evidence="1" key="1">
    <citation type="submission" date="2017-07" db="EMBL/GenBank/DDBJ databases">
        <title>Taro Niue Genome Assembly and Annotation.</title>
        <authorList>
            <person name="Atibalentja N."/>
            <person name="Keating K."/>
            <person name="Fields C.J."/>
        </authorList>
    </citation>
    <scope>NUCLEOTIDE SEQUENCE</scope>
    <source>
        <strain evidence="1">Niue_2</strain>
        <tissue evidence="1">Leaf</tissue>
    </source>
</reference>
<dbReference type="Proteomes" id="UP000652761">
    <property type="component" value="Unassembled WGS sequence"/>
</dbReference>
<gene>
    <name evidence="1" type="ORF">Taro_056441</name>
</gene>
<dbReference type="InterPro" id="IPR044228">
    <property type="entry name" value="FAP1"/>
</dbReference>
<dbReference type="PANTHER" id="PTHR47589:SF4">
    <property type="entry name" value="FATTY-ACID-BINDING PROTEIN 1-LIKE"/>
    <property type="match status" value="1"/>
</dbReference>
<sequence>MFVRLVIVFGGLTMSMVRKNLGKGLGKSLKNLTGSQKNIDELLHKSMGSAAMTSYFQLGQ</sequence>
<accession>A0A843XXD1</accession>
<evidence type="ECO:0000313" key="1">
    <source>
        <dbReference type="EMBL" id="MQM23377.1"/>
    </source>
</evidence>
<comment type="caution">
    <text evidence="1">The sequence shown here is derived from an EMBL/GenBank/DDBJ whole genome shotgun (WGS) entry which is preliminary data.</text>
</comment>
<protein>
    <submittedName>
        <fullName evidence="1">Uncharacterized protein</fullName>
    </submittedName>
</protein>
<dbReference type="PANTHER" id="PTHR47589">
    <property type="entry name" value="FATTY-ACID-BINDING PROTEIN 1"/>
    <property type="match status" value="1"/>
</dbReference>
<organism evidence="1 2">
    <name type="scientific">Colocasia esculenta</name>
    <name type="common">Wild taro</name>
    <name type="synonym">Arum esculentum</name>
    <dbReference type="NCBI Taxonomy" id="4460"/>
    <lineage>
        <taxon>Eukaryota</taxon>
        <taxon>Viridiplantae</taxon>
        <taxon>Streptophyta</taxon>
        <taxon>Embryophyta</taxon>
        <taxon>Tracheophyta</taxon>
        <taxon>Spermatophyta</taxon>
        <taxon>Magnoliopsida</taxon>
        <taxon>Liliopsida</taxon>
        <taxon>Araceae</taxon>
        <taxon>Aroideae</taxon>
        <taxon>Colocasieae</taxon>
        <taxon>Colocasia</taxon>
    </lineage>
</organism>
<dbReference type="AlphaFoldDB" id="A0A843XXD1"/>